<evidence type="ECO:0000256" key="6">
    <source>
        <dbReference type="ARBA" id="ARBA00023004"/>
    </source>
</evidence>
<dbReference type="SUPFAM" id="SSF50331">
    <property type="entry name" value="MOP-like"/>
    <property type="match status" value="1"/>
</dbReference>
<keyword evidence="7" id="KW-0406">Ion transport</keyword>
<dbReference type="GO" id="GO:0016887">
    <property type="term" value="F:ATP hydrolysis activity"/>
    <property type="evidence" value="ECO:0007669"/>
    <property type="project" value="InterPro"/>
</dbReference>
<dbReference type="CDD" id="cd03259">
    <property type="entry name" value="ABC_Carb_Solutes_like"/>
    <property type="match status" value="1"/>
</dbReference>
<dbReference type="InterPro" id="IPR017871">
    <property type="entry name" value="ABC_transporter-like_CS"/>
</dbReference>
<dbReference type="EMBL" id="AP012057">
    <property type="protein sequence ID" value="BAN01830.1"/>
    <property type="molecule type" value="Genomic_DNA"/>
</dbReference>
<feature type="domain" description="ABC transporter" evidence="10">
    <location>
        <begin position="20"/>
        <end position="257"/>
    </location>
</feature>
<evidence type="ECO:0000256" key="7">
    <source>
        <dbReference type="ARBA" id="ARBA00023065"/>
    </source>
</evidence>
<dbReference type="KEGG" id="aym:YM304_15160"/>
<dbReference type="Proteomes" id="UP000011863">
    <property type="component" value="Chromosome"/>
</dbReference>
<evidence type="ECO:0000256" key="4">
    <source>
        <dbReference type="ARBA" id="ARBA00022741"/>
    </source>
</evidence>
<proteinExistence type="predicted"/>
<dbReference type="AlphaFoldDB" id="A0A6C7E5M9"/>
<evidence type="ECO:0000256" key="5">
    <source>
        <dbReference type="ARBA" id="ARBA00022840"/>
    </source>
</evidence>
<dbReference type="InterPro" id="IPR008995">
    <property type="entry name" value="Mo/tungstate-bd_C_term_dom"/>
</dbReference>
<dbReference type="InterPro" id="IPR050093">
    <property type="entry name" value="ABC_SmlMolc_Importer"/>
</dbReference>
<dbReference type="SMART" id="SM00382">
    <property type="entry name" value="AAA"/>
    <property type="match status" value="1"/>
</dbReference>
<dbReference type="RefSeq" id="WP_015441077.1">
    <property type="nucleotide sequence ID" value="NC_020520.1"/>
</dbReference>
<dbReference type="InterPro" id="IPR013611">
    <property type="entry name" value="Transp-assoc_OB_typ2"/>
</dbReference>
<accession>A0A6C7E5M9</accession>
<dbReference type="InterPro" id="IPR027417">
    <property type="entry name" value="P-loop_NTPase"/>
</dbReference>
<evidence type="ECO:0000256" key="1">
    <source>
        <dbReference type="ARBA" id="ARBA00022448"/>
    </source>
</evidence>
<dbReference type="Pfam" id="PF08402">
    <property type="entry name" value="TOBE_2"/>
    <property type="match status" value="1"/>
</dbReference>
<protein>
    <recommendedName>
        <fullName evidence="9">ABC-type quaternary amine transporter</fullName>
        <ecNumber evidence="9">7.6.2.9</ecNumber>
    </recommendedName>
</protein>
<dbReference type="InterPro" id="IPR015853">
    <property type="entry name" value="ABC_transpr_FbpC"/>
</dbReference>
<dbReference type="GO" id="GO:0015418">
    <property type="term" value="F:ABC-type quaternary ammonium compound transporting activity"/>
    <property type="evidence" value="ECO:0007669"/>
    <property type="project" value="UniProtKB-EC"/>
</dbReference>
<name>A0A6C7E5M9_ILUCY</name>
<reference evidence="11 12" key="1">
    <citation type="journal article" date="2013" name="Int. J. Syst. Evol. Microbiol.">
        <title>Ilumatobacter nonamiense sp. nov. and Ilumatobacter coccineum sp. nov., isolated from seashore sand.</title>
        <authorList>
            <person name="Matsumoto A."/>
            <person name="Kasai H."/>
            <person name="Matsuo Y."/>
            <person name="Shizuri Y."/>
            <person name="Ichikawa N."/>
            <person name="Fujita N."/>
            <person name="Omura S."/>
            <person name="Takahashi Y."/>
        </authorList>
    </citation>
    <scope>NUCLEOTIDE SEQUENCE [LARGE SCALE GENOMIC DNA]</scope>
    <source>
        <strain evidence="12">NBRC 103263 / KCTC 29153 / YM16-304</strain>
    </source>
</reference>
<dbReference type="PROSITE" id="PS50893">
    <property type="entry name" value="ABC_TRANSPORTER_2"/>
    <property type="match status" value="1"/>
</dbReference>
<dbReference type="GO" id="GO:0043190">
    <property type="term" value="C:ATP-binding cassette (ABC) transporter complex"/>
    <property type="evidence" value="ECO:0007669"/>
    <property type="project" value="InterPro"/>
</dbReference>
<evidence type="ECO:0000259" key="10">
    <source>
        <dbReference type="PROSITE" id="PS50893"/>
    </source>
</evidence>
<keyword evidence="12" id="KW-1185">Reference proteome</keyword>
<dbReference type="Pfam" id="PF00005">
    <property type="entry name" value="ABC_tran"/>
    <property type="match status" value="1"/>
</dbReference>
<keyword evidence="5 11" id="KW-0067">ATP-binding</keyword>
<dbReference type="GO" id="GO:0015408">
    <property type="term" value="F:ABC-type ferric iron transporter activity"/>
    <property type="evidence" value="ECO:0007669"/>
    <property type="project" value="InterPro"/>
</dbReference>
<dbReference type="GO" id="GO:0005524">
    <property type="term" value="F:ATP binding"/>
    <property type="evidence" value="ECO:0007669"/>
    <property type="project" value="UniProtKB-KW"/>
</dbReference>
<gene>
    <name evidence="11" type="ORF">YM304_15160</name>
</gene>
<evidence type="ECO:0000256" key="8">
    <source>
        <dbReference type="ARBA" id="ARBA00023136"/>
    </source>
</evidence>
<dbReference type="InterPro" id="IPR003439">
    <property type="entry name" value="ABC_transporter-like_ATP-bd"/>
</dbReference>
<evidence type="ECO:0000256" key="9">
    <source>
        <dbReference type="ARBA" id="ARBA00066388"/>
    </source>
</evidence>
<evidence type="ECO:0000313" key="12">
    <source>
        <dbReference type="Proteomes" id="UP000011863"/>
    </source>
</evidence>
<organism evidence="11 12">
    <name type="scientific">Ilumatobacter coccineus (strain NBRC 103263 / KCTC 29153 / YM16-304)</name>
    <dbReference type="NCBI Taxonomy" id="1313172"/>
    <lineage>
        <taxon>Bacteria</taxon>
        <taxon>Bacillati</taxon>
        <taxon>Actinomycetota</taxon>
        <taxon>Acidimicrobiia</taxon>
        <taxon>Acidimicrobiales</taxon>
        <taxon>Ilumatobacteraceae</taxon>
        <taxon>Ilumatobacter</taxon>
    </lineage>
</organism>
<dbReference type="InterPro" id="IPR003593">
    <property type="entry name" value="AAA+_ATPase"/>
</dbReference>
<dbReference type="EC" id="7.6.2.9" evidence="9"/>
<evidence type="ECO:0000256" key="2">
    <source>
        <dbReference type="ARBA" id="ARBA00022475"/>
    </source>
</evidence>
<keyword evidence="6" id="KW-0408">Iron</keyword>
<dbReference type="FunFam" id="3.40.50.300:FF:000425">
    <property type="entry name" value="Probable ABC transporter, ATP-binding subunit"/>
    <property type="match status" value="1"/>
</dbReference>
<dbReference type="PANTHER" id="PTHR42781:SF4">
    <property type="entry name" value="SPERMIDINE_PUTRESCINE IMPORT ATP-BINDING PROTEIN POTA"/>
    <property type="match status" value="1"/>
</dbReference>
<keyword evidence="1" id="KW-0813">Transport</keyword>
<sequence>MQRLPAAAAPATITLPRRGVTVDGVSVSYDGTARAVDHVSLDIEAGSVVALLGPSGCGKTSLLRAIAGLERPDTGTISVGDQVVSGPSDWVKPERRNIGMVFQDGALFPHLSVADNIAFGLRSPGTKLSRADRSSRVDELLRLVELDGLGDRLPETLSGGQQQRVALARSLAPNPSVLLLDEPFSALDAGLRVQVRSKVARILRDVGVTSIFVTHDQDEAFVLGDRVAVMRNGNIEQYGTPDQLYRTPTTPWVANFVGEANFVDGSPVGDGVHATTMLGEIPISDHRGFKGGGAMQILVRPEQVSIERLPLDGLHAATVTEIEYYGHDVRYELELANGARLAARTHPGLLLEPGETVHVGYDGGPTSAWPS</sequence>
<dbReference type="PROSITE" id="PS00211">
    <property type="entry name" value="ABC_TRANSPORTER_1"/>
    <property type="match status" value="1"/>
</dbReference>
<keyword evidence="8" id="KW-0472">Membrane</keyword>
<evidence type="ECO:0000256" key="3">
    <source>
        <dbReference type="ARBA" id="ARBA00022496"/>
    </source>
</evidence>
<dbReference type="PANTHER" id="PTHR42781">
    <property type="entry name" value="SPERMIDINE/PUTRESCINE IMPORT ATP-BINDING PROTEIN POTA"/>
    <property type="match status" value="1"/>
</dbReference>
<evidence type="ECO:0000313" key="11">
    <source>
        <dbReference type="EMBL" id="BAN01830.1"/>
    </source>
</evidence>
<dbReference type="SUPFAM" id="SSF52540">
    <property type="entry name" value="P-loop containing nucleoside triphosphate hydrolases"/>
    <property type="match status" value="1"/>
</dbReference>
<keyword evidence="3" id="KW-0410">Iron transport</keyword>
<keyword evidence="4" id="KW-0547">Nucleotide-binding</keyword>
<dbReference type="Gene3D" id="3.40.50.300">
    <property type="entry name" value="P-loop containing nucleotide triphosphate hydrolases"/>
    <property type="match status" value="1"/>
</dbReference>
<keyword evidence="2" id="KW-1003">Cell membrane</keyword>